<protein>
    <recommendedName>
        <fullName evidence="4">DUF2934 domain-containing protein</fullName>
    </recommendedName>
</protein>
<feature type="region of interest" description="Disordered" evidence="1">
    <location>
        <begin position="58"/>
        <end position="83"/>
    </location>
</feature>
<organism evidence="2 3">
    <name type="scientific">Caballeronia concitans</name>
    <dbReference type="NCBI Taxonomy" id="1777133"/>
    <lineage>
        <taxon>Bacteria</taxon>
        <taxon>Pseudomonadati</taxon>
        <taxon>Pseudomonadota</taxon>
        <taxon>Betaproteobacteria</taxon>
        <taxon>Burkholderiales</taxon>
        <taxon>Burkholderiaceae</taxon>
        <taxon>Caballeronia</taxon>
    </lineage>
</organism>
<sequence>MPDTPSKPDTSAEVPMEGELLEQRIRTLAYYMWEADGRQPDRADEYYHRARKQLLAEYGQTDSADTALDERSDGSKRKKRRAP</sequence>
<name>A0A658QV36_9BURK</name>
<keyword evidence="3" id="KW-1185">Reference proteome</keyword>
<proteinExistence type="predicted"/>
<reference evidence="2 3" key="1">
    <citation type="submission" date="2016-01" db="EMBL/GenBank/DDBJ databases">
        <authorList>
            <person name="Peeters C."/>
        </authorList>
    </citation>
    <scope>NUCLEOTIDE SEQUENCE [LARGE SCALE GENOMIC DNA]</scope>
    <source>
        <strain evidence="2">LMG 29315</strain>
    </source>
</reference>
<evidence type="ECO:0000256" key="1">
    <source>
        <dbReference type="SAM" id="MobiDB-lite"/>
    </source>
</evidence>
<dbReference type="RefSeq" id="WP_244285565.1">
    <property type="nucleotide sequence ID" value="NZ_FCNV02000002.1"/>
</dbReference>
<gene>
    <name evidence="2" type="ORF">AWB72_01804</name>
</gene>
<comment type="caution">
    <text evidence="2">The sequence shown here is derived from an EMBL/GenBank/DDBJ whole genome shotgun (WGS) entry which is preliminary data.</text>
</comment>
<evidence type="ECO:0000313" key="3">
    <source>
        <dbReference type="Proteomes" id="UP000198263"/>
    </source>
</evidence>
<evidence type="ECO:0000313" key="2">
    <source>
        <dbReference type="EMBL" id="SAL24002.1"/>
    </source>
</evidence>
<accession>A0A658QV36</accession>
<dbReference type="Pfam" id="PF11154">
    <property type="entry name" value="DUF2934"/>
    <property type="match status" value="1"/>
</dbReference>
<dbReference type="EMBL" id="FCNV02000002">
    <property type="protein sequence ID" value="SAL24002.1"/>
    <property type="molecule type" value="Genomic_DNA"/>
</dbReference>
<dbReference type="Proteomes" id="UP000198263">
    <property type="component" value="Unassembled WGS sequence"/>
</dbReference>
<dbReference type="AlphaFoldDB" id="A0A658QV36"/>
<evidence type="ECO:0008006" key="4">
    <source>
        <dbReference type="Google" id="ProtNLM"/>
    </source>
</evidence>
<dbReference type="InterPro" id="IPR021327">
    <property type="entry name" value="DUF2934"/>
</dbReference>